<comment type="caution">
    <text evidence="1">The sequence shown here is derived from an EMBL/GenBank/DDBJ whole genome shotgun (WGS) entry which is preliminary data.</text>
</comment>
<evidence type="ECO:0000313" key="1">
    <source>
        <dbReference type="EMBL" id="PHX55217.1"/>
    </source>
</evidence>
<dbReference type="AlphaFoldDB" id="A0A2G4F178"/>
<evidence type="ECO:0000313" key="2">
    <source>
        <dbReference type="Proteomes" id="UP000226442"/>
    </source>
</evidence>
<accession>A0A2G4F178</accession>
<dbReference type="Proteomes" id="UP000226442">
    <property type="component" value="Unassembled WGS sequence"/>
</dbReference>
<gene>
    <name evidence="1" type="ORF">CP500_012020</name>
</gene>
<proteinExistence type="predicted"/>
<reference evidence="1" key="1">
    <citation type="submission" date="2017-10" db="EMBL/GenBank/DDBJ databases">
        <title>Draft genome sequence of the planktic cyanobacteria Tychonema bourrellyi isolated from alpine lentic freshwater.</title>
        <authorList>
            <person name="Tett A."/>
            <person name="Armanini F."/>
            <person name="Asnicar F."/>
            <person name="Boscaini A."/>
            <person name="Pasolli E."/>
            <person name="Zolfo M."/>
            <person name="Donati C."/>
            <person name="Salmaso N."/>
            <person name="Segata N."/>
        </authorList>
    </citation>
    <scope>NUCLEOTIDE SEQUENCE</scope>
    <source>
        <strain evidence="1">FEM_GT703</strain>
    </source>
</reference>
<keyword evidence="2" id="KW-1185">Reference proteome</keyword>
<dbReference type="EMBL" id="NXIB02000061">
    <property type="protein sequence ID" value="PHX55217.1"/>
    <property type="molecule type" value="Genomic_DNA"/>
</dbReference>
<name>A0A2G4F178_9CYAN</name>
<organism evidence="1 2">
    <name type="scientific">Tychonema bourrellyi FEM_GT703</name>
    <dbReference type="NCBI Taxonomy" id="2040638"/>
    <lineage>
        <taxon>Bacteria</taxon>
        <taxon>Bacillati</taxon>
        <taxon>Cyanobacteriota</taxon>
        <taxon>Cyanophyceae</taxon>
        <taxon>Oscillatoriophycideae</taxon>
        <taxon>Oscillatoriales</taxon>
        <taxon>Microcoleaceae</taxon>
        <taxon>Tychonema</taxon>
    </lineage>
</organism>
<sequence>MDDFTENPGVRSLALEPNYIVLSRVEPRFWNLLIARTLNIINKNHIFVNKLRNTHFIETINRVAKQNFAT</sequence>
<protein>
    <submittedName>
        <fullName evidence="1">Uncharacterized protein</fullName>
    </submittedName>
</protein>